<keyword evidence="2 8" id="KW-0479">Metal-binding</keyword>
<feature type="binding site" evidence="7">
    <location>
        <begin position="226"/>
        <end position="230"/>
    </location>
    <ligand>
        <name>GTP</name>
        <dbReference type="ChEBI" id="CHEBI:37565"/>
    </ligand>
</feature>
<evidence type="ECO:0000256" key="3">
    <source>
        <dbReference type="ARBA" id="ARBA00022741"/>
    </source>
</evidence>
<feature type="binding site" evidence="8">
    <location>
        <position position="208"/>
    </location>
    <ligand>
        <name>Mg(2+)</name>
        <dbReference type="ChEBI" id="CHEBI:18420"/>
    </ligand>
</feature>
<dbReference type="PANTHER" id="PTHR10229:SF0">
    <property type="entry name" value="GTP-BINDING PROTEIN 6-RELATED"/>
    <property type="match status" value="1"/>
</dbReference>
<sequence length="424" mass="48015">MQEKALLVAVQHGNQEEERFYSSLDELKALTETAEGTVVKVVTQKRDRIHPALYLGEGKVQEIHALVDEMEIDLVISNDGLSPGQQKNLVDKIGVRVLDRNQLILDIFAQRAHTKEGKLQVELAQYKYLLPRLYGQGLALSRLGAGIGTRGPGETKLETDRRHIQRRIDDIKHKLEAVVNQRAQYRKRRKENKAFQVAIVGYTNAGKSTIFNRLTKSESLEENQLFATLDPMTRQIILPSGFRVLLTDTVGFIEDLPTSLVAAFRSTLEEVTEADFILHMVDASHPDQMQHQQTVTRLLNELGAEKLPMLTVYNKKDLLTETFFPSFHPSITISALNSEDRKRVLTEIEEVITASWEEYEQIVPASNGKLLERLKRQTVILEQIFDDAEETYKVRGKIAPDHPLKYSMKVQVSSDNDGTISGES</sequence>
<comment type="subunit">
    <text evidence="6">Monomer. Associates with the 50S ribosomal subunit.</text>
</comment>
<dbReference type="Pfam" id="PF13167">
    <property type="entry name" value="GTP-bdg_N"/>
    <property type="match status" value="1"/>
</dbReference>
<reference evidence="10" key="1">
    <citation type="submission" date="2022-06" db="EMBL/GenBank/DDBJ databases">
        <title>Aquibacillus sp. a new bacterium isolated from soil saline samples.</title>
        <authorList>
            <person name="Galisteo C."/>
            <person name="De La Haba R."/>
            <person name="Sanchez-Porro C."/>
            <person name="Ventosa A."/>
        </authorList>
    </citation>
    <scope>NUCLEOTIDE SEQUENCE</scope>
    <source>
        <strain evidence="10">3ASR75-11</strain>
    </source>
</reference>
<dbReference type="Gene3D" id="3.40.50.300">
    <property type="entry name" value="P-loop containing nucleotide triphosphate hydrolases"/>
    <property type="match status" value="1"/>
</dbReference>
<dbReference type="PANTHER" id="PTHR10229">
    <property type="entry name" value="GTP-BINDING PROTEIN HFLX"/>
    <property type="match status" value="1"/>
</dbReference>
<feature type="binding site" evidence="7">
    <location>
        <begin position="201"/>
        <end position="208"/>
    </location>
    <ligand>
        <name>GTP</name>
        <dbReference type="ChEBI" id="CHEBI:37565"/>
    </ligand>
</feature>
<feature type="binding site" evidence="7">
    <location>
        <begin position="248"/>
        <end position="251"/>
    </location>
    <ligand>
        <name>GTP</name>
        <dbReference type="ChEBI" id="CHEBI:37565"/>
    </ligand>
</feature>
<keyword evidence="11" id="KW-1185">Reference proteome</keyword>
<comment type="cofactor">
    <cofactor evidence="8">
        <name>Mg(2+)</name>
        <dbReference type="ChEBI" id="CHEBI:18420"/>
    </cofactor>
</comment>
<dbReference type="InterPro" id="IPR025121">
    <property type="entry name" value="GTPase_HflX_N"/>
</dbReference>
<dbReference type="Proteomes" id="UP001145050">
    <property type="component" value="Unassembled WGS sequence"/>
</dbReference>
<dbReference type="FunFam" id="3.40.50.11060:FF:000001">
    <property type="entry name" value="GTPase HflX"/>
    <property type="match status" value="1"/>
</dbReference>
<dbReference type="InterPro" id="IPR032305">
    <property type="entry name" value="GTP-bd_M"/>
</dbReference>
<evidence type="ECO:0000256" key="7">
    <source>
        <dbReference type="PIRSR" id="PIRSR006809-1"/>
    </source>
</evidence>
<feature type="binding site" evidence="8">
    <location>
        <position position="228"/>
    </location>
    <ligand>
        <name>Mg(2+)</name>
        <dbReference type="ChEBI" id="CHEBI:18420"/>
    </ligand>
</feature>
<evidence type="ECO:0000256" key="4">
    <source>
        <dbReference type="ARBA" id="ARBA00022842"/>
    </source>
</evidence>
<comment type="caution">
    <text evidence="10">The sequence shown here is derived from an EMBL/GenBank/DDBJ whole genome shotgun (WGS) entry which is preliminary data.</text>
</comment>
<feature type="binding site" evidence="7">
    <location>
        <begin position="334"/>
        <end position="336"/>
    </location>
    <ligand>
        <name>GTP</name>
        <dbReference type="ChEBI" id="CHEBI:37565"/>
    </ligand>
</feature>
<evidence type="ECO:0000256" key="1">
    <source>
        <dbReference type="ARBA" id="ARBA00022490"/>
    </source>
</evidence>
<dbReference type="GO" id="GO:0005737">
    <property type="term" value="C:cytoplasm"/>
    <property type="evidence" value="ECO:0007669"/>
    <property type="project" value="UniProtKB-SubCell"/>
</dbReference>
<evidence type="ECO:0000313" key="10">
    <source>
        <dbReference type="EMBL" id="MDC3425788.1"/>
    </source>
</evidence>
<comment type="subcellular location">
    <subcellularLocation>
        <location evidence="6">Cytoplasm</location>
    </subcellularLocation>
    <text evidence="6">May associate with membranes.</text>
</comment>
<evidence type="ECO:0000256" key="8">
    <source>
        <dbReference type="PIRSR" id="PIRSR006809-2"/>
    </source>
</evidence>
<comment type="function">
    <text evidence="6">GTPase that associates with the 50S ribosomal subunit and may have a role during protein synthesis or ribosome biogenesis.</text>
</comment>
<evidence type="ECO:0000256" key="2">
    <source>
        <dbReference type="ARBA" id="ARBA00022723"/>
    </source>
</evidence>
<dbReference type="GO" id="GO:0003924">
    <property type="term" value="F:GTPase activity"/>
    <property type="evidence" value="ECO:0007669"/>
    <property type="project" value="UniProtKB-UniRule"/>
</dbReference>
<name>A0A9X3WVW3_9BACI</name>
<dbReference type="Pfam" id="PF16360">
    <property type="entry name" value="GTP-bdg_M"/>
    <property type="match status" value="1"/>
</dbReference>
<evidence type="ECO:0000313" key="11">
    <source>
        <dbReference type="Proteomes" id="UP001145050"/>
    </source>
</evidence>
<dbReference type="InterPro" id="IPR006073">
    <property type="entry name" value="GTP-bd"/>
</dbReference>
<dbReference type="PIRSF" id="PIRSF006809">
    <property type="entry name" value="GTP-binding_hflX_prd"/>
    <property type="match status" value="1"/>
</dbReference>
<evidence type="ECO:0000256" key="5">
    <source>
        <dbReference type="ARBA" id="ARBA00023134"/>
    </source>
</evidence>
<dbReference type="PRINTS" id="PR00326">
    <property type="entry name" value="GTP1OBG"/>
</dbReference>
<dbReference type="InterPro" id="IPR042108">
    <property type="entry name" value="GTPase_HflX_N_sf"/>
</dbReference>
<keyword evidence="3 6" id="KW-0547">Nucleotide-binding</keyword>
<evidence type="ECO:0000259" key="9">
    <source>
        <dbReference type="PROSITE" id="PS51705"/>
    </source>
</evidence>
<dbReference type="AlphaFoldDB" id="A0A9X3WVW3"/>
<feature type="domain" description="Hflx-type G" evidence="9">
    <location>
        <begin position="195"/>
        <end position="356"/>
    </location>
</feature>
<dbReference type="Gene3D" id="3.40.50.11060">
    <property type="entry name" value="GTPase HflX, N-terminal domain"/>
    <property type="match status" value="1"/>
</dbReference>
<dbReference type="NCBIfam" id="TIGR03156">
    <property type="entry name" value="GTP_HflX"/>
    <property type="match status" value="1"/>
</dbReference>
<dbReference type="InterPro" id="IPR030394">
    <property type="entry name" value="G_HFLX_dom"/>
</dbReference>
<gene>
    <name evidence="6 10" type="primary">hflX</name>
    <name evidence="10" type="ORF">NC797_14870</name>
</gene>
<dbReference type="HAMAP" id="MF_00900">
    <property type="entry name" value="GTPase_HflX"/>
    <property type="match status" value="1"/>
</dbReference>
<keyword evidence="5 6" id="KW-0342">GTP-binding</keyword>
<comment type="similarity">
    <text evidence="6">Belongs to the TRAFAC class OBG-HflX-like GTPase superfamily. HflX GTPase family.</text>
</comment>
<proteinExistence type="inferred from homology"/>
<dbReference type="RefSeq" id="WP_272437606.1">
    <property type="nucleotide sequence ID" value="NZ_JAMQKB010000021.1"/>
</dbReference>
<keyword evidence="1 6" id="KW-0963">Cytoplasm</keyword>
<dbReference type="GO" id="GO:0043022">
    <property type="term" value="F:ribosome binding"/>
    <property type="evidence" value="ECO:0007669"/>
    <property type="project" value="TreeGrafter"/>
</dbReference>
<dbReference type="Gene3D" id="6.10.250.2860">
    <property type="match status" value="1"/>
</dbReference>
<dbReference type="GO" id="GO:0046872">
    <property type="term" value="F:metal ion binding"/>
    <property type="evidence" value="ECO:0007669"/>
    <property type="project" value="UniProtKB-KW"/>
</dbReference>
<dbReference type="PROSITE" id="PS51705">
    <property type="entry name" value="G_HFLX"/>
    <property type="match status" value="1"/>
</dbReference>
<dbReference type="EMBL" id="JAMQKB010000021">
    <property type="protein sequence ID" value="MDC3425788.1"/>
    <property type="molecule type" value="Genomic_DNA"/>
</dbReference>
<keyword evidence="4 8" id="KW-0460">Magnesium</keyword>
<dbReference type="CDD" id="cd01878">
    <property type="entry name" value="HflX"/>
    <property type="match status" value="1"/>
</dbReference>
<dbReference type="GO" id="GO:0005525">
    <property type="term" value="F:GTP binding"/>
    <property type="evidence" value="ECO:0007669"/>
    <property type="project" value="UniProtKB-UniRule"/>
</dbReference>
<organism evidence="10 11">
    <name type="scientific">Terrihalobacillus insolitus</name>
    <dbReference type="NCBI Taxonomy" id="2950438"/>
    <lineage>
        <taxon>Bacteria</taxon>
        <taxon>Bacillati</taxon>
        <taxon>Bacillota</taxon>
        <taxon>Bacilli</taxon>
        <taxon>Bacillales</taxon>
        <taxon>Bacillaceae</taxon>
        <taxon>Terrihalobacillus</taxon>
    </lineage>
</organism>
<dbReference type="Pfam" id="PF01926">
    <property type="entry name" value="MMR_HSR1"/>
    <property type="match status" value="1"/>
</dbReference>
<protein>
    <recommendedName>
        <fullName evidence="6">GTPase HflX</fullName>
    </recommendedName>
    <alternativeName>
        <fullName evidence="6">GTP-binding protein HflX</fullName>
    </alternativeName>
</protein>
<accession>A0A9X3WVW3</accession>
<dbReference type="SUPFAM" id="SSF52540">
    <property type="entry name" value="P-loop containing nucleoside triphosphate hydrolases"/>
    <property type="match status" value="1"/>
</dbReference>
<dbReference type="InterPro" id="IPR027417">
    <property type="entry name" value="P-loop_NTPase"/>
</dbReference>
<dbReference type="InterPro" id="IPR016496">
    <property type="entry name" value="GTPase_HflX"/>
</dbReference>
<feature type="binding site" evidence="7">
    <location>
        <begin position="314"/>
        <end position="317"/>
    </location>
    <ligand>
        <name>GTP</name>
        <dbReference type="ChEBI" id="CHEBI:37565"/>
    </ligand>
</feature>
<evidence type="ECO:0000256" key="6">
    <source>
        <dbReference type="HAMAP-Rule" id="MF_00900"/>
    </source>
</evidence>